<sequence>MCQIEDHEIHYGKGLVCTPVSIRSLEHHAGHRTFRLVSTSILREHPVGGQGLPNFLPFHQPHERWLGGYLEFSPAVKAPYIYKHISLPRNSNPGPTAQQSASLTTIRDGWLLNFTNFLLSSKIVTDEFH</sequence>
<name>A0A8X6RYD7_TRICX</name>
<evidence type="ECO:0000313" key="2">
    <source>
        <dbReference type="Proteomes" id="UP000887159"/>
    </source>
</evidence>
<proteinExistence type="predicted"/>
<accession>A0A8X6RYD7</accession>
<organism evidence="1 2">
    <name type="scientific">Trichonephila clavipes</name>
    <name type="common">Golden silk orbweaver</name>
    <name type="synonym">Nephila clavipes</name>
    <dbReference type="NCBI Taxonomy" id="2585209"/>
    <lineage>
        <taxon>Eukaryota</taxon>
        <taxon>Metazoa</taxon>
        <taxon>Ecdysozoa</taxon>
        <taxon>Arthropoda</taxon>
        <taxon>Chelicerata</taxon>
        <taxon>Arachnida</taxon>
        <taxon>Araneae</taxon>
        <taxon>Araneomorphae</taxon>
        <taxon>Entelegynae</taxon>
        <taxon>Araneoidea</taxon>
        <taxon>Nephilidae</taxon>
        <taxon>Trichonephila</taxon>
    </lineage>
</organism>
<protein>
    <submittedName>
        <fullName evidence="1">Uncharacterized protein</fullName>
    </submittedName>
</protein>
<evidence type="ECO:0000313" key="1">
    <source>
        <dbReference type="EMBL" id="GFX99666.1"/>
    </source>
</evidence>
<dbReference type="AlphaFoldDB" id="A0A8X6RYD7"/>
<dbReference type="Proteomes" id="UP000887159">
    <property type="component" value="Unassembled WGS sequence"/>
</dbReference>
<keyword evidence="2" id="KW-1185">Reference proteome</keyword>
<gene>
    <name evidence="1" type="ORF">TNCV_3053231</name>
</gene>
<dbReference type="EMBL" id="BMAU01021214">
    <property type="protein sequence ID" value="GFX99666.1"/>
    <property type="molecule type" value="Genomic_DNA"/>
</dbReference>
<comment type="caution">
    <text evidence="1">The sequence shown here is derived from an EMBL/GenBank/DDBJ whole genome shotgun (WGS) entry which is preliminary data.</text>
</comment>
<reference evidence="1" key="1">
    <citation type="submission" date="2020-08" db="EMBL/GenBank/DDBJ databases">
        <title>Multicomponent nature underlies the extraordinary mechanical properties of spider dragline silk.</title>
        <authorList>
            <person name="Kono N."/>
            <person name="Nakamura H."/>
            <person name="Mori M."/>
            <person name="Yoshida Y."/>
            <person name="Ohtoshi R."/>
            <person name="Malay A.D."/>
            <person name="Moran D.A.P."/>
            <person name="Tomita M."/>
            <person name="Numata K."/>
            <person name="Arakawa K."/>
        </authorList>
    </citation>
    <scope>NUCLEOTIDE SEQUENCE</scope>
</reference>